<evidence type="ECO:0000313" key="2">
    <source>
        <dbReference type="Proteomes" id="UP001286313"/>
    </source>
</evidence>
<keyword evidence="2" id="KW-1185">Reference proteome</keyword>
<sequence length="116" mass="13276">MEIILESAINNSVRIITANYMDDFKTLCWRWKCFAPLTPLPSELHAVFTRSKQTKVPPPSRHHNLETVLCAQSSRGSLFPAISRITGTGTTTSRKRRRSSFYFSTHPKSLRKVVRI</sequence>
<comment type="caution">
    <text evidence="1">The sequence shown here is derived from an EMBL/GenBank/DDBJ whole genome shotgun (WGS) entry which is preliminary data.</text>
</comment>
<dbReference type="Proteomes" id="UP001286313">
    <property type="component" value="Unassembled WGS sequence"/>
</dbReference>
<dbReference type="AlphaFoldDB" id="A0AAE1GEJ0"/>
<proteinExistence type="predicted"/>
<evidence type="ECO:0000313" key="1">
    <source>
        <dbReference type="EMBL" id="KAK3891210.1"/>
    </source>
</evidence>
<dbReference type="EMBL" id="JAWQEG010000363">
    <property type="protein sequence ID" value="KAK3891210.1"/>
    <property type="molecule type" value="Genomic_DNA"/>
</dbReference>
<protein>
    <submittedName>
        <fullName evidence="1">Uncharacterized protein</fullName>
    </submittedName>
</protein>
<gene>
    <name evidence="1" type="ORF">Pcinc_004893</name>
</gene>
<reference evidence="1" key="1">
    <citation type="submission" date="2023-10" db="EMBL/GenBank/DDBJ databases">
        <title>Genome assemblies of two species of porcelain crab, Petrolisthes cinctipes and Petrolisthes manimaculis (Anomura: Porcellanidae).</title>
        <authorList>
            <person name="Angst P."/>
        </authorList>
    </citation>
    <scope>NUCLEOTIDE SEQUENCE</scope>
    <source>
        <strain evidence="1">PB745_01</strain>
        <tissue evidence="1">Gill</tissue>
    </source>
</reference>
<accession>A0AAE1GEJ0</accession>
<organism evidence="1 2">
    <name type="scientific">Petrolisthes cinctipes</name>
    <name type="common">Flat porcelain crab</name>
    <dbReference type="NCBI Taxonomy" id="88211"/>
    <lineage>
        <taxon>Eukaryota</taxon>
        <taxon>Metazoa</taxon>
        <taxon>Ecdysozoa</taxon>
        <taxon>Arthropoda</taxon>
        <taxon>Crustacea</taxon>
        <taxon>Multicrustacea</taxon>
        <taxon>Malacostraca</taxon>
        <taxon>Eumalacostraca</taxon>
        <taxon>Eucarida</taxon>
        <taxon>Decapoda</taxon>
        <taxon>Pleocyemata</taxon>
        <taxon>Anomura</taxon>
        <taxon>Galatheoidea</taxon>
        <taxon>Porcellanidae</taxon>
        <taxon>Petrolisthes</taxon>
    </lineage>
</organism>
<name>A0AAE1GEJ0_PETCI</name>